<evidence type="ECO:0000313" key="2">
    <source>
        <dbReference type="EMBL" id="MFD2616150.1"/>
    </source>
</evidence>
<dbReference type="Gene3D" id="3.30.420.40">
    <property type="match status" value="2"/>
</dbReference>
<dbReference type="GO" id="GO:0016301">
    <property type="term" value="F:kinase activity"/>
    <property type="evidence" value="ECO:0007669"/>
    <property type="project" value="UniProtKB-KW"/>
</dbReference>
<comment type="catalytic activity">
    <reaction evidence="1">
        <text>1,6-anhydro-N-acetyl-beta-muramate + ATP + H2O = N-acetyl-D-muramate 6-phosphate + ADP + H(+)</text>
        <dbReference type="Rhea" id="RHEA:24952"/>
        <dbReference type="ChEBI" id="CHEBI:15377"/>
        <dbReference type="ChEBI" id="CHEBI:15378"/>
        <dbReference type="ChEBI" id="CHEBI:30616"/>
        <dbReference type="ChEBI" id="CHEBI:58690"/>
        <dbReference type="ChEBI" id="CHEBI:58722"/>
        <dbReference type="ChEBI" id="CHEBI:456216"/>
        <dbReference type="EC" id="2.7.1.170"/>
    </reaction>
</comment>
<dbReference type="InterPro" id="IPR043129">
    <property type="entry name" value="ATPase_NBD"/>
</dbReference>
<comment type="pathway">
    <text evidence="1">Amino-sugar metabolism; 1,6-anhydro-N-acetylmuramate degradation.</text>
</comment>
<dbReference type="PANTHER" id="PTHR30605">
    <property type="entry name" value="ANHYDRO-N-ACETYLMURAMIC ACID KINASE"/>
    <property type="match status" value="1"/>
</dbReference>
<dbReference type="HAMAP" id="MF_01270">
    <property type="entry name" value="AnhMurNAc_kinase"/>
    <property type="match status" value="1"/>
</dbReference>
<comment type="caution">
    <text evidence="2">The sequence shown here is derived from an EMBL/GenBank/DDBJ whole genome shotgun (WGS) entry which is preliminary data.</text>
</comment>
<dbReference type="RefSeq" id="WP_141189596.1">
    <property type="nucleotide sequence ID" value="NZ_JBHUMR010000007.1"/>
</dbReference>
<keyword evidence="3" id="KW-1185">Reference proteome</keyword>
<gene>
    <name evidence="1 2" type="primary">anmK</name>
    <name evidence="2" type="ORF">ACFSTF_02335</name>
</gene>
<organism evidence="2 3">
    <name type="scientific">Terrilactibacillus laevilacticus</name>
    <dbReference type="NCBI Taxonomy" id="1380157"/>
    <lineage>
        <taxon>Bacteria</taxon>
        <taxon>Bacillati</taxon>
        <taxon>Bacillota</taxon>
        <taxon>Bacilli</taxon>
        <taxon>Bacillales</taxon>
        <taxon>Bacillaceae</taxon>
        <taxon>Terrilactibacillus</taxon>
    </lineage>
</organism>
<keyword evidence="1" id="KW-0067">ATP-binding</keyword>
<sequence length="389" mass="42679">MNNSNFIIGLMTGTSVDGVDAALVNICGYGKGSKIKLIHSKTFDFPDEIKNEIFLAMDIEKSNVELICSLNYKLGQLFANCVQKLCHEASVKVSDLTAIGSHGQTIYHIPNPLASNMSSTLQLGEPAIIAYETNTTVISNFRAMDMAAGGVGAPLVPYTDYILYGNNQFGRTLQNIGGIGNVTVLPKNCELEDVFAFDTGPGNMIIDSLCNKLLNESFDKDGKYGSKGKVQKHIVDTWMKMDYFMKTPPKATGRELFGEHFVEQELKKYPGISSEDWIATATYFTAKSIAHAYLNYVFPNVEIDEIIIGGGGSYNPTLIQMLKNLLPNYTIKTQEDIGFSSSSKEAIAFAILANETLHRKPSNVPKATGAKQHVVLGQFTYPPFADYEL</sequence>
<dbReference type="Proteomes" id="UP001597458">
    <property type="component" value="Unassembled WGS sequence"/>
</dbReference>
<name>A0ABW5PMQ6_9BACI</name>
<keyword evidence="1" id="KW-0119">Carbohydrate metabolism</keyword>
<dbReference type="PANTHER" id="PTHR30605:SF0">
    <property type="entry name" value="ANHYDRO-N-ACETYLMURAMIC ACID KINASE"/>
    <property type="match status" value="1"/>
</dbReference>
<evidence type="ECO:0000313" key="3">
    <source>
        <dbReference type="Proteomes" id="UP001597458"/>
    </source>
</evidence>
<comment type="function">
    <text evidence="1">Catalyzes the specific phosphorylation of 1,6-anhydro-N-acetylmuramic acid (anhMurNAc) with the simultaneous cleavage of the 1,6-anhydro ring, generating MurNAc-6-P. Is required for the utilization of anhMurNAc either imported from the medium or derived from its own cell wall murein, and thus plays a role in cell wall recycling.</text>
</comment>
<proteinExistence type="inferred from homology"/>
<comment type="similarity">
    <text evidence="1">Belongs to the anhydro-N-acetylmuramic acid kinase family.</text>
</comment>
<comment type="pathway">
    <text evidence="1">Cell wall biogenesis; peptidoglycan recycling.</text>
</comment>
<keyword evidence="1" id="KW-0547">Nucleotide-binding</keyword>
<dbReference type="NCBIfam" id="NF007142">
    <property type="entry name" value="PRK09585.2-1"/>
    <property type="match status" value="1"/>
</dbReference>
<dbReference type="Pfam" id="PF03702">
    <property type="entry name" value="AnmK"/>
    <property type="match status" value="1"/>
</dbReference>
<keyword evidence="1 2" id="KW-0418">Kinase</keyword>
<dbReference type="CDD" id="cd24050">
    <property type="entry name" value="ASKHA_NBD_ANMK"/>
    <property type="match status" value="1"/>
</dbReference>
<reference evidence="3" key="1">
    <citation type="journal article" date="2019" name="Int. J. Syst. Evol. Microbiol.">
        <title>The Global Catalogue of Microorganisms (GCM) 10K type strain sequencing project: providing services to taxonomists for standard genome sequencing and annotation.</title>
        <authorList>
            <consortium name="The Broad Institute Genomics Platform"/>
            <consortium name="The Broad Institute Genome Sequencing Center for Infectious Disease"/>
            <person name="Wu L."/>
            <person name="Ma J."/>
        </authorList>
    </citation>
    <scope>NUCLEOTIDE SEQUENCE [LARGE SCALE GENOMIC DNA]</scope>
    <source>
        <strain evidence="3">TISTR 2241</strain>
    </source>
</reference>
<feature type="binding site" evidence="1">
    <location>
        <begin position="13"/>
        <end position="20"/>
    </location>
    <ligand>
        <name>ATP</name>
        <dbReference type="ChEBI" id="CHEBI:30616"/>
    </ligand>
</feature>
<dbReference type="EC" id="2.7.1.170" evidence="1"/>
<accession>A0ABW5PMQ6</accession>
<evidence type="ECO:0000256" key="1">
    <source>
        <dbReference type="HAMAP-Rule" id="MF_01270"/>
    </source>
</evidence>
<protein>
    <recommendedName>
        <fullName evidence="1">Anhydro-N-acetylmuramic acid kinase</fullName>
        <ecNumber evidence="1">2.7.1.170</ecNumber>
    </recommendedName>
    <alternativeName>
        <fullName evidence="1">AnhMurNAc kinase</fullName>
    </alternativeName>
</protein>
<dbReference type="InterPro" id="IPR005338">
    <property type="entry name" value="Anhydro_N_Ac-Mur_kinase"/>
</dbReference>
<dbReference type="NCBIfam" id="NF007148">
    <property type="entry name" value="PRK09585.3-2"/>
    <property type="match status" value="1"/>
</dbReference>
<dbReference type="EMBL" id="JBHUMR010000007">
    <property type="protein sequence ID" value="MFD2616150.1"/>
    <property type="molecule type" value="Genomic_DNA"/>
</dbReference>
<keyword evidence="1 2" id="KW-0808">Transferase</keyword>
<dbReference type="SUPFAM" id="SSF53067">
    <property type="entry name" value="Actin-like ATPase domain"/>
    <property type="match status" value="1"/>
</dbReference>